<dbReference type="Gramene" id="TraesCS2A02G232300.1">
    <property type="protein sequence ID" value="TraesCS2A02G232300.1"/>
    <property type="gene ID" value="TraesCS2A02G232300"/>
</dbReference>
<reference evidence="2" key="2">
    <citation type="submission" date="2018-10" db="UniProtKB">
        <authorList>
            <consortium name="EnsemblPlants"/>
        </authorList>
    </citation>
    <scope>IDENTIFICATION</scope>
</reference>
<evidence type="ECO:0000256" key="1">
    <source>
        <dbReference type="SAM" id="MobiDB-lite"/>
    </source>
</evidence>
<dbReference type="Gramene" id="TraesCAD_scaffold_069083_01G000100.1">
    <property type="protein sequence ID" value="TraesCAD_scaffold_069083_01G000100.1"/>
    <property type="gene ID" value="TraesCAD_scaffold_069083_01G000100"/>
</dbReference>
<feature type="compositionally biased region" description="Basic and acidic residues" evidence="1">
    <location>
        <begin position="63"/>
        <end position="86"/>
    </location>
</feature>
<organism evidence="2">
    <name type="scientific">Triticum aestivum</name>
    <name type="common">Wheat</name>
    <dbReference type="NCBI Taxonomy" id="4565"/>
    <lineage>
        <taxon>Eukaryota</taxon>
        <taxon>Viridiplantae</taxon>
        <taxon>Streptophyta</taxon>
        <taxon>Embryophyta</taxon>
        <taxon>Tracheophyta</taxon>
        <taxon>Spermatophyta</taxon>
        <taxon>Magnoliopsida</taxon>
        <taxon>Liliopsida</taxon>
        <taxon>Poales</taxon>
        <taxon>Poaceae</taxon>
        <taxon>BOP clade</taxon>
        <taxon>Pooideae</taxon>
        <taxon>Triticodae</taxon>
        <taxon>Triticeae</taxon>
        <taxon>Triticinae</taxon>
        <taxon>Triticum</taxon>
    </lineage>
</organism>
<evidence type="ECO:0000313" key="2">
    <source>
        <dbReference type="EnsemblPlants" id="TraesCS2A02G232300.1"/>
    </source>
</evidence>
<dbReference type="Proteomes" id="UP000019116">
    <property type="component" value="Chromosome 2A"/>
</dbReference>
<dbReference type="Gramene" id="TraesNOR2A03G00674560.1">
    <property type="protein sequence ID" value="TraesNOR2A03G00674560.1"/>
    <property type="gene ID" value="TraesNOR2A03G00674560"/>
</dbReference>
<name>A0A3B6AWS3_WHEAT</name>
<feature type="compositionally biased region" description="Basic residues" evidence="1">
    <location>
        <begin position="27"/>
        <end position="39"/>
    </location>
</feature>
<feature type="compositionally biased region" description="Polar residues" evidence="1">
    <location>
        <begin position="1"/>
        <end position="13"/>
    </location>
</feature>
<sequence length="113" mass="12341">MATNTARQGYNSTARREGALKLAGLLSRKKRKKTGRRSRSGSLVAACVVEGDIAELGGLPHGGRRDRTWSERLPRARARARPEHGGQGDGVGVETHLEAEREEDEGESVKRRP</sequence>
<feature type="region of interest" description="Disordered" evidence="1">
    <location>
        <begin position="56"/>
        <end position="113"/>
    </location>
</feature>
<dbReference type="EnsemblPlants" id="TraesCS2A02G232300.1">
    <property type="protein sequence ID" value="TraesCS2A02G232300.1"/>
    <property type="gene ID" value="TraesCS2A02G232300"/>
</dbReference>
<feature type="region of interest" description="Disordered" evidence="1">
    <location>
        <begin position="1"/>
        <end position="42"/>
    </location>
</feature>
<dbReference type="Gramene" id="TraesCS2A03G0518700.1">
    <property type="protein sequence ID" value="TraesCS2A03G0518700.1.CDS"/>
    <property type="gene ID" value="TraesCS2A03G0518700"/>
</dbReference>
<proteinExistence type="predicted"/>
<accession>A0A3B6AWS3</accession>
<dbReference type="AlphaFoldDB" id="A0A3B6AWS3"/>
<dbReference type="Gramene" id="TraesJAG2A03G00666610.1">
    <property type="protein sequence ID" value="TraesJAG2A03G00666610.1"/>
    <property type="gene ID" value="TraesJAG2A03G00666610"/>
</dbReference>
<reference evidence="2" key="1">
    <citation type="submission" date="2018-08" db="EMBL/GenBank/DDBJ databases">
        <authorList>
            <person name="Rossello M."/>
        </authorList>
    </citation>
    <scope>NUCLEOTIDE SEQUENCE [LARGE SCALE GENOMIC DNA]</scope>
    <source>
        <strain evidence="2">cv. Chinese Spring</strain>
    </source>
</reference>
<dbReference type="OMA" id="GKRDRTW"/>
<protein>
    <submittedName>
        <fullName evidence="2">Uncharacterized protein</fullName>
    </submittedName>
</protein>
<keyword evidence="3" id="KW-1185">Reference proteome</keyword>
<evidence type="ECO:0000313" key="3">
    <source>
        <dbReference type="Proteomes" id="UP000019116"/>
    </source>
</evidence>